<dbReference type="EC" id="5.6.2.1" evidence="3"/>
<dbReference type="FunFam" id="1.10.290.10:FF:000004">
    <property type="entry name" value="DNA topoisomerase 3"/>
    <property type="match status" value="1"/>
</dbReference>
<dbReference type="InterPro" id="IPR034144">
    <property type="entry name" value="TOPRIM_TopoIII"/>
</dbReference>
<keyword evidence="6" id="KW-0238">DNA-binding</keyword>
<accession>A0A3D9DRH1</accession>
<dbReference type="GO" id="GO:0003677">
    <property type="term" value="F:DNA binding"/>
    <property type="evidence" value="ECO:0007669"/>
    <property type="project" value="UniProtKB-KW"/>
</dbReference>
<dbReference type="SMART" id="SM00493">
    <property type="entry name" value="TOPRIM"/>
    <property type="match status" value="1"/>
</dbReference>
<dbReference type="GO" id="GO:0003917">
    <property type="term" value="F:DNA topoisomerase type I (single strand cut, ATP-independent) activity"/>
    <property type="evidence" value="ECO:0007669"/>
    <property type="project" value="UniProtKB-EC"/>
</dbReference>
<dbReference type="GO" id="GO:0006281">
    <property type="term" value="P:DNA repair"/>
    <property type="evidence" value="ECO:0007669"/>
    <property type="project" value="TreeGrafter"/>
</dbReference>
<dbReference type="AlphaFoldDB" id="A0A3D9DRH1"/>
<reference evidence="15 16" key="1">
    <citation type="submission" date="2018-07" db="EMBL/GenBank/DDBJ databases">
        <title>Genomic Encyclopedia of Type Strains, Phase IV (KMG-IV): sequencing the most valuable type-strain genomes for metagenomic binning, comparative biology and taxonomic classification.</title>
        <authorList>
            <person name="Goeker M."/>
        </authorList>
    </citation>
    <scope>NUCLEOTIDE SEQUENCE [LARGE SCALE GENOMIC DNA]</scope>
    <source>
        <strain evidence="15 16">DSM 14324</strain>
    </source>
</reference>
<dbReference type="CDD" id="cd00186">
    <property type="entry name" value="TOP1Ac"/>
    <property type="match status" value="1"/>
</dbReference>
<evidence type="ECO:0000313" key="16">
    <source>
        <dbReference type="Proteomes" id="UP000256334"/>
    </source>
</evidence>
<name>A0A3D9DRH1_9GAMM</name>
<keyword evidence="7 15" id="KW-0413">Isomerase</keyword>
<dbReference type="Pfam" id="PF01751">
    <property type="entry name" value="Toprim"/>
    <property type="match status" value="1"/>
</dbReference>
<dbReference type="InterPro" id="IPR003601">
    <property type="entry name" value="Topo_IA_2"/>
</dbReference>
<evidence type="ECO:0000256" key="3">
    <source>
        <dbReference type="ARBA" id="ARBA00012891"/>
    </source>
</evidence>
<evidence type="ECO:0000259" key="13">
    <source>
        <dbReference type="PROSITE" id="PS50880"/>
    </source>
</evidence>
<dbReference type="GO" id="GO:0006310">
    <property type="term" value="P:DNA recombination"/>
    <property type="evidence" value="ECO:0007669"/>
    <property type="project" value="TreeGrafter"/>
</dbReference>
<gene>
    <name evidence="15" type="ORF">C8D72_3492</name>
</gene>
<dbReference type="RefSeq" id="WP_115855699.1">
    <property type="nucleotide sequence ID" value="NZ_QRDJ01000013.1"/>
</dbReference>
<dbReference type="NCBIfam" id="TIGR01056">
    <property type="entry name" value="topB"/>
    <property type="match status" value="1"/>
</dbReference>
<evidence type="ECO:0000313" key="15">
    <source>
        <dbReference type="EMBL" id="REC93333.1"/>
    </source>
</evidence>
<dbReference type="Gene3D" id="1.10.290.10">
    <property type="entry name" value="Topoisomerase I, domain 4"/>
    <property type="match status" value="1"/>
</dbReference>
<dbReference type="InterPro" id="IPR003602">
    <property type="entry name" value="Topo_IA_DNA-bd_dom"/>
</dbReference>
<dbReference type="PROSITE" id="PS52039">
    <property type="entry name" value="TOPO_IA_2"/>
    <property type="match status" value="1"/>
</dbReference>
<feature type="domain" description="Topo IA-type catalytic" evidence="14">
    <location>
        <begin position="157"/>
        <end position="609"/>
    </location>
</feature>
<dbReference type="PRINTS" id="PR00417">
    <property type="entry name" value="PRTPISMRASEI"/>
</dbReference>
<comment type="catalytic activity">
    <reaction evidence="1">
        <text>ATP-independent breakage of single-stranded DNA, followed by passage and rejoining.</text>
        <dbReference type="EC" id="5.6.2.1"/>
    </reaction>
</comment>
<dbReference type="Gene3D" id="1.10.460.10">
    <property type="entry name" value="Topoisomerase I, domain 2"/>
    <property type="match status" value="1"/>
</dbReference>
<evidence type="ECO:0000259" key="14">
    <source>
        <dbReference type="PROSITE" id="PS52039"/>
    </source>
</evidence>
<evidence type="ECO:0000256" key="4">
    <source>
        <dbReference type="ARBA" id="ARBA00022723"/>
    </source>
</evidence>
<proteinExistence type="inferred from homology"/>
<dbReference type="PANTHER" id="PTHR11390:SF21">
    <property type="entry name" value="DNA TOPOISOMERASE 3-ALPHA"/>
    <property type="match status" value="1"/>
</dbReference>
<dbReference type="NCBIfam" id="NF005829">
    <property type="entry name" value="PRK07726.1"/>
    <property type="match status" value="1"/>
</dbReference>
<dbReference type="GO" id="GO:0006265">
    <property type="term" value="P:DNA topological change"/>
    <property type="evidence" value="ECO:0007669"/>
    <property type="project" value="InterPro"/>
</dbReference>
<evidence type="ECO:0000256" key="12">
    <source>
        <dbReference type="SAM" id="MobiDB-lite"/>
    </source>
</evidence>
<dbReference type="PROSITE" id="PS50880">
    <property type="entry name" value="TOPRIM"/>
    <property type="match status" value="1"/>
</dbReference>
<dbReference type="CDD" id="cd03362">
    <property type="entry name" value="TOPRIM_TopoIA_TopoIII"/>
    <property type="match status" value="1"/>
</dbReference>
<dbReference type="InterPro" id="IPR000380">
    <property type="entry name" value="Topo_IA"/>
</dbReference>
<dbReference type="Gene3D" id="3.40.50.140">
    <property type="match status" value="1"/>
</dbReference>
<evidence type="ECO:0000256" key="10">
    <source>
        <dbReference type="ARBA" id="ARBA00032235"/>
    </source>
</evidence>
<evidence type="ECO:0000256" key="6">
    <source>
        <dbReference type="ARBA" id="ARBA00023125"/>
    </source>
</evidence>
<evidence type="ECO:0000256" key="8">
    <source>
        <dbReference type="ARBA" id="ARBA00030003"/>
    </source>
</evidence>
<evidence type="ECO:0000256" key="7">
    <source>
        <dbReference type="ARBA" id="ARBA00023235"/>
    </source>
</evidence>
<keyword evidence="5" id="KW-0799">Topoisomerase</keyword>
<dbReference type="InterPro" id="IPR023405">
    <property type="entry name" value="Topo_IA_core_domain"/>
</dbReference>
<dbReference type="SUPFAM" id="SSF56712">
    <property type="entry name" value="Prokaryotic type I DNA topoisomerase"/>
    <property type="match status" value="1"/>
</dbReference>
<dbReference type="Gene3D" id="2.70.20.10">
    <property type="entry name" value="Topoisomerase I, domain 3"/>
    <property type="match status" value="1"/>
</dbReference>
<evidence type="ECO:0000256" key="5">
    <source>
        <dbReference type="ARBA" id="ARBA00023029"/>
    </source>
</evidence>
<dbReference type="EMBL" id="QRDJ01000013">
    <property type="protein sequence ID" value="REC93333.1"/>
    <property type="molecule type" value="Genomic_DNA"/>
</dbReference>
<keyword evidence="16" id="KW-1185">Reference proteome</keyword>
<dbReference type="Pfam" id="PF01131">
    <property type="entry name" value="Topoisom_bac"/>
    <property type="match status" value="1"/>
</dbReference>
<dbReference type="InterPro" id="IPR013825">
    <property type="entry name" value="Topo_IA_cen_sub2"/>
</dbReference>
<dbReference type="SMART" id="SM00437">
    <property type="entry name" value="TOP1Ac"/>
    <property type="match status" value="1"/>
</dbReference>
<dbReference type="PANTHER" id="PTHR11390">
    <property type="entry name" value="PROKARYOTIC DNA TOPOISOMERASE"/>
    <property type="match status" value="1"/>
</dbReference>
<feature type="domain" description="Toprim" evidence="13">
    <location>
        <begin position="1"/>
        <end position="140"/>
    </location>
</feature>
<evidence type="ECO:0000256" key="1">
    <source>
        <dbReference type="ARBA" id="ARBA00000213"/>
    </source>
</evidence>
<dbReference type="InterPro" id="IPR013826">
    <property type="entry name" value="Topo_IA_cen_sub3"/>
</dbReference>
<comment type="similarity">
    <text evidence="2">Belongs to the type IA topoisomerase family.</text>
</comment>
<sequence>MRLFIAEKPSVAAAIATGLGGGKKLKGYYQCGEDRVAWCFGHMLEQAMPDHYLPDDVPLTPKGSKIWRAEDLPIVPKSWKLLPKEEAAEQLGVICNLLSEAAVIVNAGDPDREGQLLIDEILDEYECNKPVKRFISASLDEVTVKKALSKLEDNNDYRSMGHAALARSRADWLVGLNLTRAYTLANRAAGNQNLMTVGRVQSPTLRLVVERDQTIANFKPIPFFKPFADIDTSEEGAPAYRAWWMPEEDQTGMDDNGRLLDESVAKALSGGSEGTVVERSVTPREQRHPTCYSLADIQFSASKIFGYGAEQTLKICQSLYETHKLATYPRVDTGYLPESQFQEAATVMEALKKAAPVYAPLVATCDLSIRSKTWNDKKVSAHHGIIPTLSSRSTIDDLSDEERNVYDLIVRRYIAQFLPPHRYEETIIIHDVAGKKYRARGRTVVDAGWRAALEAETANLTEKADDESASLPVVEQGQSVSAACDYTRSKTTPPAYFTEGTLIRAMEQMHKHIDDPEMRKLLKASDGLGTSATRGNILADLQRRGFLATQKKNLVSTDIGQALIAALPSSITDPVLSARAEEMLKAIEEGTLTVDDFLARQTDFVAHQTATAANAQIERVPEKTYTCPSCGNFELMRKKSKDGKGHYWLCKGVFEPEEAKKCKTFLDDKNGKPVKPAAKKKRASSSNKATGKKRA</sequence>
<comment type="caution">
    <text evidence="15">The sequence shown here is derived from an EMBL/GenBank/DDBJ whole genome shotgun (WGS) entry which is preliminary data.</text>
</comment>
<evidence type="ECO:0000256" key="9">
    <source>
        <dbReference type="ARBA" id="ARBA00031985"/>
    </source>
</evidence>
<dbReference type="InterPro" id="IPR005738">
    <property type="entry name" value="TopoIII"/>
</dbReference>
<dbReference type="GO" id="GO:0043597">
    <property type="term" value="C:cytoplasmic replication fork"/>
    <property type="evidence" value="ECO:0007669"/>
    <property type="project" value="TreeGrafter"/>
</dbReference>
<dbReference type="OrthoDB" id="9803554at2"/>
<evidence type="ECO:0000256" key="2">
    <source>
        <dbReference type="ARBA" id="ARBA00009446"/>
    </source>
</evidence>
<feature type="region of interest" description="Disordered" evidence="12">
    <location>
        <begin position="665"/>
        <end position="695"/>
    </location>
</feature>
<dbReference type="Proteomes" id="UP000256334">
    <property type="component" value="Unassembled WGS sequence"/>
</dbReference>
<dbReference type="SMART" id="SM00436">
    <property type="entry name" value="TOP1Bc"/>
    <property type="match status" value="1"/>
</dbReference>
<evidence type="ECO:0000256" key="11">
    <source>
        <dbReference type="ARBA" id="ARBA00032877"/>
    </source>
</evidence>
<keyword evidence="4" id="KW-0479">Metal-binding</keyword>
<organism evidence="15 16">
    <name type="scientific">Kushneria indalinina DSM 14324</name>
    <dbReference type="NCBI Taxonomy" id="1122140"/>
    <lineage>
        <taxon>Bacteria</taxon>
        <taxon>Pseudomonadati</taxon>
        <taxon>Pseudomonadota</taxon>
        <taxon>Gammaproteobacteria</taxon>
        <taxon>Oceanospirillales</taxon>
        <taxon>Halomonadaceae</taxon>
        <taxon>Kushneria</taxon>
    </lineage>
</organism>
<dbReference type="InterPro" id="IPR006171">
    <property type="entry name" value="TOPRIM_dom"/>
</dbReference>
<protein>
    <recommendedName>
        <fullName evidence="3">DNA topoisomerase</fullName>
        <ecNumber evidence="3">5.6.2.1</ecNumber>
    </recommendedName>
    <alternativeName>
        <fullName evidence="11">Omega-protein</fullName>
    </alternativeName>
    <alternativeName>
        <fullName evidence="10">Relaxing enzyme</fullName>
    </alternativeName>
    <alternativeName>
        <fullName evidence="8">Swivelase</fullName>
    </alternativeName>
    <alternativeName>
        <fullName evidence="9">Untwisting enzyme</fullName>
    </alternativeName>
</protein>
<dbReference type="InterPro" id="IPR013497">
    <property type="entry name" value="Topo_IA_cen"/>
</dbReference>
<dbReference type="InterPro" id="IPR013824">
    <property type="entry name" value="Topo_IA_cen_sub1"/>
</dbReference>
<dbReference type="GO" id="GO:0046872">
    <property type="term" value="F:metal ion binding"/>
    <property type="evidence" value="ECO:0007669"/>
    <property type="project" value="UniProtKB-KW"/>
</dbReference>